<dbReference type="RefSeq" id="WP_184271598.1">
    <property type="nucleotide sequence ID" value="NZ_JACHKY010000005.1"/>
</dbReference>
<dbReference type="GO" id="GO:0051213">
    <property type="term" value="F:dioxygenase activity"/>
    <property type="evidence" value="ECO:0007669"/>
    <property type="project" value="UniProtKB-KW"/>
</dbReference>
<dbReference type="PROSITE" id="PS51819">
    <property type="entry name" value="VOC"/>
    <property type="match status" value="1"/>
</dbReference>
<feature type="domain" description="VOC" evidence="1">
    <location>
        <begin position="4"/>
        <end position="119"/>
    </location>
</feature>
<name>A0A7W7IS96_9CAUL</name>
<keyword evidence="2" id="KW-0223">Dioxygenase</keyword>
<proteinExistence type="predicted"/>
<dbReference type="Pfam" id="PF00903">
    <property type="entry name" value="Glyoxalase"/>
    <property type="match status" value="1"/>
</dbReference>
<dbReference type="EMBL" id="JACHKY010000005">
    <property type="protein sequence ID" value="MBB4799035.1"/>
    <property type="molecule type" value="Genomic_DNA"/>
</dbReference>
<dbReference type="InterPro" id="IPR037523">
    <property type="entry name" value="VOC_core"/>
</dbReference>
<dbReference type="Proteomes" id="UP000539957">
    <property type="component" value="Unassembled WGS sequence"/>
</dbReference>
<dbReference type="InterPro" id="IPR004360">
    <property type="entry name" value="Glyas_Fos-R_dOase_dom"/>
</dbReference>
<keyword evidence="3" id="KW-1185">Reference proteome</keyword>
<protein>
    <submittedName>
        <fullName evidence="2">Catechol 2,3-dioxygenase-like lactoylglutathione lyase family enzyme</fullName>
    </submittedName>
</protein>
<dbReference type="SUPFAM" id="SSF54593">
    <property type="entry name" value="Glyoxalase/Bleomycin resistance protein/Dihydroxybiphenyl dioxygenase"/>
    <property type="match status" value="1"/>
</dbReference>
<keyword evidence="2" id="KW-0560">Oxidoreductase</keyword>
<evidence type="ECO:0000313" key="2">
    <source>
        <dbReference type="EMBL" id="MBB4799035.1"/>
    </source>
</evidence>
<reference evidence="2 3" key="1">
    <citation type="submission" date="2020-08" db="EMBL/GenBank/DDBJ databases">
        <title>Functional genomics of gut bacteria from endangered species of beetles.</title>
        <authorList>
            <person name="Carlos-Shanley C."/>
        </authorList>
    </citation>
    <scope>NUCLEOTIDE SEQUENCE [LARGE SCALE GENOMIC DNA]</scope>
    <source>
        <strain evidence="2 3">S00123</strain>
    </source>
</reference>
<gene>
    <name evidence="2" type="ORF">HNP32_002791</name>
</gene>
<evidence type="ECO:0000259" key="1">
    <source>
        <dbReference type="PROSITE" id="PS51819"/>
    </source>
</evidence>
<dbReference type="Gene3D" id="3.10.180.10">
    <property type="entry name" value="2,3-Dihydroxybiphenyl 1,2-Dioxygenase, domain 1"/>
    <property type="match status" value="1"/>
</dbReference>
<sequence>MIRRMDHYTIVTDRLNESVDFYGMLGLVPGPRPDFGVGGAWLYADDRPVLHLVETERMPDTRRGALDHMAFFAENFIAAAERATAAALPYRVIRTPRPFSLWQMFLFDPNGVEVELDFAADELPPADWKDHAGLGPR</sequence>
<dbReference type="InterPro" id="IPR029068">
    <property type="entry name" value="Glyas_Bleomycin-R_OHBP_Dase"/>
</dbReference>
<accession>A0A7W7IS96</accession>
<dbReference type="GO" id="GO:0016829">
    <property type="term" value="F:lyase activity"/>
    <property type="evidence" value="ECO:0007669"/>
    <property type="project" value="UniProtKB-KW"/>
</dbReference>
<dbReference type="AlphaFoldDB" id="A0A7W7IS96"/>
<evidence type="ECO:0000313" key="3">
    <source>
        <dbReference type="Proteomes" id="UP000539957"/>
    </source>
</evidence>
<comment type="caution">
    <text evidence="2">The sequence shown here is derived from an EMBL/GenBank/DDBJ whole genome shotgun (WGS) entry which is preliminary data.</text>
</comment>
<keyword evidence="2" id="KW-0456">Lyase</keyword>
<organism evidence="2 3">
    <name type="scientific">Brevundimonas bullata</name>
    <dbReference type="NCBI Taxonomy" id="13160"/>
    <lineage>
        <taxon>Bacteria</taxon>
        <taxon>Pseudomonadati</taxon>
        <taxon>Pseudomonadota</taxon>
        <taxon>Alphaproteobacteria</taxon>
        <taxon>Caulobacterales</taxon>
        <taxon>Caulobacteraceae</taxon>
        <taxon>Brevundimonas</taxon>
    </lineage>
</organism>